<dbReference type="AlphaFoldDB" id="A0A8S1WLM2"/>
<protein>
    <submittedName>
        <fullName evidence="3">Uncharacterized protein</fullName>
    </submittedName>
</protein>
<gene>
    <name evidence="3" type="ORF">PPENT_87.1.T0960148</name>
</gene>
<accession>A0A8S1WLM2</accession>
<feature type="compositionally biased region" description="Low complexity" evidence="2">
    <location>
        <begin position="264"/>
        <end position="279"/>
    </location>
</feature>
<dbReference type="InterPro" id="IPR011893">
    <property type="entry name" value="Selenoprotein_Rdx-typ"/>
</dbReference>
<dbReference type="Proteomes" id="UP000689195">
    <property type="component" value="Unassembled WGS sequence"/>
</dbReference>
<comment type="caution">
    <text evidence="3">The sequence shown here is derived from an EMBL/GenBank/DDBJ whole genome shotgun (WGS) entry which is preliminary data.</text>
</comment>
<proteinExistence type="predicted"/>
<keyword evidence="1" id="KW-0676">Redox-active center</keyword>
<organism evidence="3 4">
    <name type="scientific">Paramecium pentaurelia</name>
    <dbReference type="NCBI Taxonomy" id="43138"/>
    <lineage>
        <taxon>Eukaryota</taxon>
        <taxon>Sar</taxon>
        <taxon>Alveolata</taxon>
        <taxon>Ciliophora</taxon>
        <taxon>Intramacronucleata</taxon>
        <taxon>Oligohymenophorea</taxon>
        <taxon>Peniculida</taxon>
        <taxon>Parameciidae</taxon>
        <taxon>Paramecium</taxon>
    </lineage>
</organism>
<dbReference type="OrthoDB" id="311036at2759"/>
<dbReference type="Pfam" id="PF10262">
    <property type="entry name" value="Rdx"/>
    <property type="match status" value="1"/>
</dbReference>
<evidence type="ECO:0000313" key="4">
    <source>
        <dbReference type="Proteomes" id="UP000689195"/>
    </source>
</evidence>
<name>A0A8S1WLM2_9CILI</name>
<evidence type="ECO:0000313" key="3">
    <source>
        <dbReference type="EMBL" id="CAD8190493.1"/>
    </source>
</evidence>
<feature type="region of interest" description="Disordered" evidence="2">
    <location>
        <begin position="1"/>
        <end position="41"/>
    </location>
</feature>
<keyword evidence="4" id="KW-1185">Reference proteome</keyword>
<feature type="compositionally biased region" description="Basic and acidic residues" evidence="2">
    <location>
        <begin position="9"/>
        <end position="34"/>
    </location>
</feature>
<feature type="compositionally biased region" description="Basic and acidic residues" evidence="2">
    <location>
        <begin position="177"/>
        <end position="192"/>
    </location>
</feature>
<feature type="compositionally biased region" description="Basic and acidic residues" evidence="2">
    <location>
        <begin position="199"/>
        <end position="263"/>
    </location>
</feature>
<dbReference type="EMBL" id="CAJJDO010000096">
    <property type="protein sequence ID" value="CAD8190493.1"/>
    <property type="molecule type" value="Genomic_DNA"/>
</dbReference>
<feature type="region of interest" description="Disordered" evidence="2">
    <location>
        <begin position="177"/>
        <end position="279"/>
    </location>
</feature>
<evidence type="ECO:0000256" key="1">
    <source>
        <dbReference type="ARBA" id="ARBA00023284"/>
    </source>
</evidence>
<evidence type="ECO:0000256" key="2">
    <source>
        <dbReference type="SAM" id="MobiDB-lite"/>
    </source>
</evidence>
<reference evidence="3" key="1">
    <citation type="submission" date="2021-01" db="EMBL/GenBank/DDBJ databases">
        <authorList>
            <consortium name="Genoscope - CEA"/>
            <person name="William W."/>
        </authorList>
    </citation>
    <scope>NUCLEOTIDE SEQUENCE</scope>
</reference>
<sequence>MAEQEQLEQTEHQEGQTENTEKQTQNNKEKDQKKQKPIVQAREAPSEDALIFDFEVCQNCQEHAWCTHHDEEKYVKLYIECQQLIESSIPNSYCTFNQGIVPNTGSFEIRHKGILIYSKKNTQLFPQPPLLVERLKKFLDDLENKRDVTKWSTKKEVKYQPPKQKKERETFQTYMKKREEEERRQKEQKEQARIQAEQEEQKKREEEQRRQEQLQKEEEERKKKEQMEEETRKLELEKEENERLAEEKKRMEQQEQEQQDKQQENQQVTNNQEQNQQVE</sequence>